<feature type="binding site" evidence="14">
    <location>
        <begin position="25"/>
        <end position="29"/>
    </location>
    <ligand>
        <name>ADP</name>
        <dbReference type="ChEBI" id="CHEBI:456216"/>
        <note>allosteric activator; ligand shared between dimeric partners</note>
    </ligand>
</feature>
<dbReference type="HAMAP" id="MF_00339">
    <property type="entry name" value="Phosphofructokinase_I_B1"/>
    <property type="match status" value="1"/>
</dbReference>
<dbReference type="InterPro" id="IPR012003">
    <property type="entry name" value="ATP_PFK_prok-type"/>
</dbReference>
<dbReference type="InterPro" id="IPR022953">
    <property type="entry name" value="ATP_PFK"/>
</dbReference>
<feature type="binding site" evidence="14">
    <location>
        <position position="249"/>
    </location>
    <ligand>
        <name>substrate</name>
        <note>ligand shared between dimeric partners</note>
    </ligand>
</feature>
<feature type="binding site" evidence="14">
    <location>
        <position position="15"/>
    </location>
    <ligand>
        <name>ATP</name>
        <dbReference type="ChEBI" id="CHEBI:30616"/>
    </ligand>
</feature>
<feature type="binding site" description="in other chain" evidence="14">
    <location>
        <begin position="219"/>
        <end position="221"/>
    </location>
    <ligand>
        <name>ADP</name>
        <dbReference type="ChEBI" id="CHEBI:456216"/>
        <note>allosteric activator; ligand shared between dimeric partners</note>
    </ligand>
</feature>
<keyword evidence="8 14" id="KW-0547">Nucleotide-binding</keyword>
<evidence type="ECO:0000256" key="5">
    <source>
        <dbReference type="ARBA" id="ARBA00022533"/>
    </source>
</evidence>
<sequence length="325" mass="35775">MINKIKRIGVLTSGGDAPGMNAAIRGVVRVALTEGLEVYGIYDGYLGLYENRMKKLDRFSVSDMINRGGTFLGSARFPEFRDDKVREIAIENMRKNDIDALVVIGGDGSYLGAKKLTEAGFPCIGLPGTIDNDVAGTDYTIGYFTALETVVEAIDRLRDTSTSHKRISIVEVMGRYCGDLTLSAAIAGGCEFIVLPENEIPFDREELLAEIKAGIQKGKRHAIVAITEHVCNVDELAKYIEAETRHETRATVLGHIQRGGAPVAYDRILASRMGAYSVQLLMEGFGGRCVGIQNEKLVHHDIIDAVQNMQRVFKKDWLETAKQLY</sequence>
<name>A0A077P1N0_XENBV</name>
<dbReference type="InterPro" id="IPR035966">
    <property type="entry name" value="PKF_sf"/>
</dbReference>
<dbReference type="PANTHER" id="PTHR13697:SF4">
    <property type="entry name" value="ATP-DEPENDENT 6-PHOSPHOFRUCTOKINASE"/>
    <property type="match status" value="1"/>
</dbReference>
<comment type="catalytic activity">
    <reaction evidence="13 14">
        <text>beta-D-fructose 6-phosphate + ATP = beta-D-fructose 1,6-bisphosphate + ADP + H(+)</text>
        <dbReference type="Rhea" id="RHEA:16109"/>
        <dbReference type="ChEBI" id="CHEBI:15378"/>
        <dbReference type="ChEBI" id="CHEBI:30616"/>
        <dbReference type="ChEBI" id="CHEBI:32966"/>
        <dbReference type="ChEBI" id="CHEBI:57634"/>
        <dbReference type="ChEBI" id="CHEBI:456216"/>
        <dbReference type="EC" id="2.7.1.11"/>
    </reaction>
</comment>
<dbReference type="InterPro" id="IPR012828">
    <property type="entry name" value="PFKA_ATP_prok"/>
</dbReference>
<dbReference type="GO" id="GO:0042802">
    <property type="term" value="F:identical protein binding"/>
    <property type="evidence" value="ECO:0007669"/>
    <property type="project" value="TreeGrafter"/>
</dbReference>
<feature type="binding site" description="in other chain" evidence="14">
    <location>
        <begin position="173"/>
        <end position="175"/>
    </location>
    <ligand>
        <name>substrate</name>
        <note>ligand shared between dimeric partners</note>
    </ligand>
</feature>
<comment type="activity regulation">
    <text evidence="14">Allosterically activated by ADP and other diphosphonucleosides, and allosterically inhibited by phosphoenolpyruvate.</text>
</comment>
<comment type="pathway">
    <text evidence="3 14">Carbohydrate degradation; glycolysis; D-glyceraldehyde 3-phosphate and glycerone phosphate from D-glucose: step 3/4.</text>
</comment>
<feature type="binding site" evidence="14">
    <location>
        <position position="107"/>
    </location>
    <ligand>
        <name>Mg(2+)</name>
        <dbReference type="ChEBI" id="CHEBI:18420"/>
        <note>catalytic</note>
    </ligand>
</feature>
<dbReference type="PRINTS" id="PR00476">
    <property type="entry name" value="PHFRCTKINASE"/>
</dbReference>
<evidence type="ECO:0000259" key="15">
    <source>
        <dbReference type="Pfam" id="PF00365"/>
    </source>
</evidence>
<dbReference type="SUPFAM" id="SSF53784">
    <property type="entry name" value="Phosphofructokinase"/>
    <property type="match status" value="1"/>
</dbReference>
<dbReference type="EMBL" id="CBSY010000015">
    <property type="protein sequence ID" value="CDH18285.1"/>
    <property type="molecule type" value="Genomic_DNA"/>
</dbReference>
<keyword evidence="5 14" id="KW-0021">Allosteric enzyme</keyword>
<evidence type="ECO:0000256" key="9">
    <source>
        <dbReference type="ARBA" id="ARBA00022777"/>
    </source>
</evidence>
<dbReference type="CDD" id="cd00763">
    <property type="entry name" value="Bacterial_PFK"/>
    <property type="match status" value="1"/>
</dbReference>
<dbReference type="Proteomes" id="UP000028500">
    <property type="component" value="Unassembled WGS sequence"/>
</dbReference>
<organism evidence="16 17">
    <name type="scientific">Xenorhabdus bovienii str. kraussei Quebec</name>
    <dbReference type="NCBI Taxonomy" id="1398203"/>
    <lineage>
        <taxon>Bacteria</taxon>
        <taxon>Pseudomonadati</taxon>
        <taxon>Pseudomonadota</taxon>
        <taxon>Gammaproteobacteria</taxon>
        <taxon>Enterobacterales</taxon>
        <taxon>Morganellaceae</taxon>
        <taxon>Xenorhabdus</taxon>
    </lineage>
</organism>
<dbReference type="PROSITE" id="PS00433">
    <property type="entry name" value="PHOSPHOFRUCTOKINASE"/>
    <property type="match status" value="1"/>
</dbReference>
<keyword evidence="17" id="KW-1185">Reference proteome</keyword>
<keyword evidence="7 14" id="KW-0479">Metal-binding</keyword>
<dbReference type="FunFam" id="3.40.50.450:FF:000001">
    <property type="entry name" value="ATP-dependent 6-phosphofructokinase"/>
    <property type="match status" value="1"/>
</dbReference>
<feature type="binding site" evidence="14">
    <location>
        <position position="166"/>
    </location>
    <ligand>
        <name>substrate</name>
        <note>ligand shared between dimeric partners</note>
    </ligand>
</feature>
<dbReference type="HOGENOM" id="CLU_020655_0_1_6"/>
<dbReference type="GO" id="GO:0016208">
    <property type="term" value="F:AMP binding"/>
    <property type="evidence" value="ECO:0007669"/>
    <property type="project" value="TreeGrafter"/>
</dbReference>
<evidence type="ECO:0000256" key="7">
    <source>
        <dbReference type="ARBA" id="ARBA00022723"/>
    </source>
</evidence>
<dbReference type="GO" id="GO:0006002">
    <property type="term" value="P:fructose 6-phosphate metabolic process"/>
    <property type="evidence" value="ECO:0007669"/>
    <property type="project" value="UniProtKB-UniRule"/>
</dbReference>
<feature type="binding site" description="in other chain" evidence="14">
    <location>
        <begin position="189"/>
        <end position="191"/>
    </location>
    <ligand>
        <name>ADP</name>
        <dbReference type="ChEBI" id="CHEBI:456216"/>
        <note>allosteric activator; ligand shared between dimeric partners</note>
    </ligand>
</feature>
<dbReference type="Gene3D" id="3.40.50.450">
    <property type="match status" value="1"/>
</dbReference>
<proteinExistence type="inferred from homology"/>
<dbReference type="GO" id="GO:0061621">
    <property type="term" value="P:canonical glycolysis"/>
    <property type="evidence" value="ECO:0007669"/>
    <property type="project" value="TreeGrafter"/>
</dbReference>
<protein>
    <recommendedName>
        <fullName evidence="14">ATP-dependent 6-phosphofructokinase</fullName>
        <shortName evidence="14">ATP-PFK</shortName>
        <shortName evidence="14">Phosphofructokinase</shortName>
        <ecNumber evidence="14">2.7.1.11</ecNumber>
    </recommendedName>
    <alternativeName>
        <fullName evidence="14">Phosphohexokinase</fullName>
    </alternativeName>
</protein>
<evidence type="ECO:0000313" key="17">
    <source>
        <dbReference type="Proteomes" id="UP000028500"/>
    </source>
</evidence>
<dbReference type="GO" id="GO:0003872">
    <property type="term" value="F:6-phosphofructokinase activity"/>
    <property type="evidence" value="ECO:0007669"/>
    <property type="project" value="UniProtKB-UniRule"/>
</dbReference>
<feature type="binding site" description="in other chain" evidence="14">
    <location>
        <position position="217"/>
    </location>
    <ligand>
        <name>ADP</name>
        <dbReference type="ChEBI" id="CHEBI:456216"/>
        <note>allosteric activator; ligand shared between dimeric partners</note>
    </ligand>
</feature>
<keyword evidence="12 14" id="KW-0324">Glycolysis</keyword>
<dbReference type="NCBIfam" id="NF002872">
    <property type="entry name" value="PRK03202.1"/>
    <property type="match status" value="1"/>
</dbReference>
<dbReference type="Pfam" id="PF00365">
    <property type="entry name" value="PFK"/>
    <property type="match status" value="1"/>
</dbReference>
<comment type="subunit">
    <text evidence="14">Homotetramer.</text>
</comment>
<keyword evidence="9 14" id="KW-0418">Kinase</keyword>
<dbReference type="GO" id="GO:0070095">
    <property type="term" value="F:fructose-6-phosphate binding"/>
    <property type="evidence" value="ECO:0007669"/>
    <property type="project" value="TreeGrafter"/>
</dbReference>
<feature type="binding site" description="in other chain" evidence="14">
    <location>
        <begin position="255"/>
        <end position="258"/>
    </location>
    <ligand>
        <name>substrate</name>
        <note>ligand shared between dimeric partners</note>
    </ligand>
</feature>
<dbReference type="GO" id="GO:0005524">
    <property type="term" value="F:ATP binding"/>
    <property type="evidence" value="ECO:0007669"/>
    <property type="project" value="UniProtKB-UniRule"/>
</dbReference>
<feature type="binding site" evidence="14">
    <location>
        <begin position="106"/>
        <end position="109"/>
    </location>
    <ligand>
        <name>ATP</name>
        <dbReference type="ChEBI" id="CHEBI:30616"/>
    </ligand>
</feature>
<evidence type="ECO:0000256" key="10">
    <source>
        <dbReference type="ARBA" id="ARBA00022840"/>
    </source>
</evidence>
<comment type="function">
    <text evidence="14">Catalyzes the phosphorylation of D-fructose 6-phosphate to fructose 1,6-bisphosphate by ATP, the first committing step of glycolysis.</text>
</comment>
<feature type="binding site" evidence="14">
    <location>
        <begin position="76"/>
        <end position="77"/>
    </location>
    <ligand>
        <name>ATP</name>
        <dbReference type="ChEBI" id="CHEBI:30616"/>
    </ligand>
</feature>
<feature type="domain" description="Phosphofructokinase" evidence="15">
    <location>
        <begin position="7"/>
        <end position="281"/>
    </location>
</feature>
<keyword evidence="6 14" id="KW-0808">Transferase</keyword>
<comment type="similarity">
    <text evidence="14">Belongs to the phosphofructokinase type A (PFKA) family. ATP-dependent PFK group I subfamily. Prokaryotic clade 'B1' sub-subfamily.</text>
</comment>
<feature type="binding site" description="in other chain" evidence="14">
    <location>
        <position position="228"/>
    </location>
    <ligand>
        <name>substrate</name>
        <note>ligand shared between dimeric partners</note>
    </ligand>
</feature>
<evidence type="ECO:0000256" key="13">
    <source>
        <dbReference type="ARBA" id="ARBA00048070"/>
    </source>
</evidence>
<dbReference type="GO" id="GO:0046872">
    <property type="term" value="F:metal ion binding"/>
    <property type="evidence" value="ECO:0007669"/>
    <property type="project" value="UniProtKB-KW"/>
</dbReference>
<feature type="binding site" description="in other chain" evidence="14">
    <location>
        <position position="158"/>
    </location>
    <ligand>
        <name>ADP</name>
        <dbReference type="ChEBI" id="CHEBI:456216"/>
        <note>allosteric activator; ligand shared between dimeric partners</note>
    </ligand>
</feature>
<dbReference type="EC" id="2.7.1.11" evidence="14"/>
<dbReference type="NCBIfam" id="TIGR02482">
    <property type="entry name" value="PFKA_ATP"/>
    <property type="match status" value="1"/>
</dbReference>
<dbReference type="InterPro" id="IPR015912">
    <property type="entry name" value="Phosphofructokinase_CS"/>
</dbReference>
<evidence type="ECO:0000256" key="6">
    <source>
        <dbReference type="ARBA" id="ARBA00022679"/>
    </source>
</evidence>
<evidence type="ECO:0000256" key="11">
    <source>
        <dbReference type="ARBA" id="ARBA00022842"/>
    </source>
</evidence>
<dbReference type="UniPathway" id="UPA00109">
    <property type="reaction ID" value="UER00182"/>
</dbReference>
<feature type="binding site" description="in other chain" evidence="14">
    <location>
        <begin position="129"/>
        <end position="131"/>
    </location>
    <ligand>
        <name>substrate</name>
        <note>ligand shared between dimeric partners</note>
    </ligand>
</feature>
<dbReference type="GO" id="GO:0005945">
    <property type="term" value="C:6-phosphofructokinase complex"/>
    <property type="evidence" value="ECO:0007669"/>
    <property type="project" value="TreeGrafter"/>
</dbReference>
<comment type="subcellular location">
    <subcellularLocation>
        <location evidence="2 14">Cytoplasm</location>
    </subcellularLocation>
</comment>
<evidence type="ECO:0000256" key="1">
    <source>
        <dbReference type="ARBA" id="ARBA00001946"/>
    </source>
</evidence>
<keyword evidence="11 14" id="KW-0460">Magnesium</keyword>
<comment type="caution">
    <text evidence="16">The sequence shown here is derived from an EMBL/GenBank/DDBJ whole genome shotgun (WGS) entry which is preliminary data.</text>
</comment>
<evidence type="ECO:0000256" key="2">
    <source>
        <dbReference type="ARBA" id="ARBA00004496"/>
    </source>
</evidence>
<dbReference type="GO" id="GO:0030388">
    <property type="term" value="P:fructose 1,6-bisphosphate metabolic process"/>
    <property type="evidence" value="ECO:0007669"/>
    <property type="project" value="TreeGrafter"/>
</dbReference>
<evidence type="ECO:0000256" key="14">
    <source>
        <dbReference type="HAMAP-Rule" id="MF_00339"/>
    </source>
</evidence>
<dbReference type="RefSeq" id="WP_012990544.1">
    <property type="nucleotide sequence ID" value="NZ_CAWLZI010000107.1"/>
</dbReference>
<gene>
    <name evidence="14 16" type="primary">pfkA</name>
    <name evidence="16" type="ORF">XBKQ1_1110005</name>
</gene>
<accession>A0A077P1N0</accession>
<keyword evidence="4 14" id="KW-0963">Cytoplasm</keyword>
<feature type="active site" description="Proton acceptor" evidence="14">
    <location>
        <position position="131"/>
    </location>
</feature>
<keyword evidence="10 14" id="KW-0067">ATP-binding</keyword>
<dbReference type="InterPro" id="IPR000023">
    <property type="entry name" value="Phosphofructokinase_dom"/>
</dbReference>
<dbReference type="PIRSF" id="PIRSF000532">
    <property type="entry name" value="ATP_PFK_prok"/>
    <property type="match status" value="1"/>
</dbReference>
<dbReference type="FunFam" id="3.40.50.460:FF:000002">
    <property type="entry name" value="ATP-dependent 6-phosphofructokinase"/>
    <property type="match status" value="1"/>
</dbReference>
<dbReference type="OrthoDB" id="9802503at2"/>
<dbReference type="GO" id="GO:0048029">
    <property type="term" value="F:monosaccharide binding"/>
    <property type="evidence" value="ECO:0007669"/>
    <property type="project" value="TreeGrafter"/>
</dbReference>
<dbReference type="AlphaFoldDB" id="A0A077P1N0"/>
<evidence type="ECO:0000256" key="8">
    <source>
        <dbReference type="ARBA" id="ARBA00022741"/>
    </source>
</evidence>
<evidence type="ECO:0000256" key="4">
    <source>
        <dbReference type="ARBA" id="ARBA00022490"/>
    </source>
</evidence>
<evidence type="ECO:0000256" key="3">
    <source>
        <dbReference type="ARBA" id="ARBA00004679"/>
    </source>
</evidence>
<dbReference type="Gene3D" id="3.40.50.460">
    <property type="entry name" value="Phosphofructokinase domain"/>
    <property type="match status" value="1"/>
</dbReference>
<reference evidence="16" key="1">
    <citation type="submission" date="2013-07" db="EMBL/GenBank/DDBJ databases">
        <title>Sub-species coevolution in mutualistic symbiosis.</title>
        <authorList>
            <person name="Murfin K."/>
            <person name="Klassen J."/>
            <person name="Lee M."/>
            <person name="Forst S."/>
            <person name="Stock P."/>
            <person name="Goodrich-Blair H."/>
        </authorList>
    </citation>
    <scope>NUCLEOTIDE SEQUENCE [LARGE SCALE GENOMIC DNA]</scope>
    <source>
        <strain evidence="16">Kraussei Quebec</strain>
    </source>
</reference>
<evidence type="ECO:0000256" key="12">
    <source>
        <dbReference type="ARBA" id="ARBA00023152"/>
    </source>
</evidence>
<dbReference type="PANTHER" id="PTHR13697">
    <property type="entry name" value="PHOSPHOFRUCTOKINASE"/>
    <property type="match status" value="1"/>
</dbReference>
<evidence type="ECO:0000313" key="16">
    <source>
        <dbReference type="EMBL" id="CDH18285.1"/>
    </source>
</evidence>
<comment type="caution">
    <text evidence="14">Lacks conserved residue(s) required for the propagation of feature annotation.</text>
</comment>
<comment type="cofactor">
    <cofactor evidence="1 14">
        <name>Mg(2+)</name>
        <dbReference type="ChEBI" id="CHEBI:18420"/>
    </cofactor>
</comment>